<evidence type="ECO:0000313" key="16">
    <source>
        <dbReference type="Proteomes" id="UP000283530"/>
    </source>
</evidence>
<evidence type="ECO:0000256" key="4">
    <source>
        <dbReference type="ARBA" id="ARBA00022536"/>
    </source>
</evidence>
<accession>A0A3S3PZ02</accession>
<dbReference type="InterPro" id="IPR025287">
    <property type="entry name" value="WAK_GUB"/>
</dbReference>
<dbReference type="SMART" id="SM00365">
    <property type="entry name" value="LRR_SD22"/>
    <property type="match status" value="4"/>
</dbReference>
<dbReference type="InterPro" id="IPR003591">
    <property type="entry name" value="Leu-rich_rpt_typical-subtyp"/>
</dbReference>
<evidence type="ECO:0000256" key="3">
    <source>
        <dbReference type="ARBA" id="ARBA00022475"/>
    </source>
</evidence>
<dbReference type="PRINTS" id="PR00019">
    <property type="entry name" value="LEURICHRPT"/>
</dbReference>
<dbReference type="GO" id="GO:0009791">
    <property type="term" value="P:post-embryonic development"/>
    <property type="evidence" value="ECO:0007669"/>
    <property type="project" value="UniProtKB-ARBA"/>
</dbReference>
<keyword evidence="12" id="KW-0325">Glycoprotein</keyword>
<evidence type="ECO:0000256" key="9">
    <source>
        <dbReference type="ARBA" id="ARBA00022989"/>
    </source>
</evidence>
<dbReference type="PROSITE" id="PS00010">
    <property type="entry name" value="ASX_HYDROXYL"/>
    <property type="match status" value="2"/>
</dbReference>
<dbReference type="GO" id="GO:0016301">
    <property type="term" value="F:kinase activity"/>
    <property type="evidence" value="ECO:0007669"/>
    <property type="project" value="UniProtKB-KW"/>
</dbReference>
<keyword evidence="9" id="KW-1133">Transmembrane helix</keyword>
<dbReference type="Pfam" id="PF13947">
    <property type="entry name" value="GUB_WAK_bind"/>
    <property type="match status" value="2"/>
</dbReference>
<protein>
    <submittedName>
        <fullName evidence="15">Wall-associated receptor kinase 5-like protein</fullName>
    </submittedName>
</protein>
<keyword evidence="10" id="KW-0472">Membrane</keyword>
<dbReference type="FunFam" id="3.80.10.10:FF:000233">
    <property type="entry name" value="Leucine-rich repeat receptor-like protein kinase TDR"/>
    <property type="match status" value="1"/>
</dbReference>
<evidence type="ECO:0000256" key="1">
    <source>
        <dbReference type="ARBA" id="ARBA00004251"/>
    </source>
</evidence>
<evidence type="ECO:0000256" key="2">
    <source>
        <dbReference type="ARBA" id="ARBA00009592"/>
    </source>
</evidence>
<evidence type="ECO:0000256" key="7">
    <source>
        <dbReference type="ARBA" id="ARBA00022729"/>
    </source>
</evidence>
<comment type="caution">
    <text evidence="15">The sequence shown here is derived from an EMBL/GenBank/DDBJ whole genome shotgun (WGS) entry which is preliminary data.</text>
</comment>
<evidence type="ECO:0000259" key="14">
    <source>
        <dbReference type="PROSITE" id="PS50026"/>
    </source>
</evidence>
<comment type="similarity">
    <text evidence="2">Belongs to the RLP family.</text>
</comment>
<dbReference type="InterPro" id="IPR013210">
    <property type="entry name" value="LRR_N_plant-typ"/>
</dbReference>
<dbReference type="PROSITE" id="PS51450">
    <property type="entry name" value="LRR"/>
    <property type="match status" value="2"/>
</dbReference>
<keyword evidence="7" id="KW-0732">Signal</keyword>
<evidence type="ECO:0000256" key="11">
    <source>
        <dbReference type="ARBA" id="ARBA00023157"/>
    </source>
</evidence>
<sequence length="1397" mass="154126">MGEKLLSQGLYIALHLCKAENAKLWLYGCSGCFEKERSALLDLKFSINHPNGTSLPLWRGTDCCSWQEVSCNSRTGRVVEICIFYERNEGLGDWHLNASLLAPFEELRRLDLSGNSIRAFIDEAGLCKLKNLRQLSLSNNEFEGTIPSCLSNLTNLRYLDLSNNGFSGKFPKSLIASLRSLSFFSIESNDFSGLLKLSSFAHLSKLKTIVLSNNDLEVETEYPPWNSSFQLEHLFLSNCKLNKRTGVIPHFLYSQHDLTQVDLSYNHLSGRFPVWLLENNTRLETLVLRNNSFSGTFQVPPNSSNTTLFSLDISNNNFSGQIPFDIGTLLPKLGWLNLSINSFQGSLPPSMGNMTEFVSLDLSHNKLSGEVPEHMVAGWNDMQLLRLSNNNFDGRLFSAYFNMTSLGSLYLDHNNFVGTIPPIISNDSSLSVLDIEDNNMGGRLSKRIGDLSGLSTLILSGNHFDGMVSSELCKLRELSVLDLSDNKLSGPIPSCSNLTNLMYIQLEMNAFSWLIPSALSRSSSIKLVNIRDNYIGGVLPTWIGGLSQLRILLLKGNNFHGHIPIELCQLKNLSLLDLSYNNLSGSLPSCINNLSFGRSVVLDGAYVIDDNSAMYLTPGEMIVAEFITKSNKYSYKGDILNYMSGIDLSCNRLTGEIPLEMGQLNRLHSLNLSHNQFSGPIPMSFKNLSLIESMDLSYNRLNGTIPSELTELTYLEIFSVAHNNLSGRTPDMKSQFATFSGSSYEGNALLCGAPLSKSCISTTPAIPAAEVEEEKDDNEDNRVSFYASFVGSYSVFLLGTILVLYFTSERRAMCFFHVVDSCILPMTQFKLTSAMAIHDPAIPNCLTKCGNVDISSPFGIGRGCFFQGFEVICNQSIPYLSSSNLQLLEILPHEVRVSSKNFMAESCYLDEKRTGQAVIQLPEESPYTISITKNMFVIIGCYAVGDVFSNGTDTSGCYPSCQGNESMVNSSRNGIGCCQVPLPSVSKNLCIKVYQIGPSITNCTYGFVVENGTYNFTESDLYGFNMNAEISMRLGWSVEIGDKNCSAANSSLCGANTHCKDSEDEHICTCLQGYEGNPYLYGSIGCRDIDECKTSPCVLEAKCQNEVPGFRCECPIGSFGDGRKDGNGCYKKNPYFKAALDGKVVEEGKMAELQLVADVASRCVRPKGEERPTMKEVGQELITLYNNHKPSFIIQTPPMSFMAMATLPFSFITILPMTQFKLTSAMAIHDSAIPNCLTKCGNVDISSPFGIGRGCFFQGFEVICNQSIPYLSSSNLQLLEILPHEVRVSSKNFIAKGCYLTDDQKVGRAVIQLPEESPYTISIAKNMFVSIVCYTEGEVFETDIDECKTSPCVLEAKCRNEVPGFRCECPIGSSGDGRKDGNGCYKKNPYFKAALGE</sequence>
<dbReference type="GO" id="GO:0030247">
    <property type="term" value="F:polysaccharide binding"/>
    <property type="evidence" value="ECO:0007669"/>
    <property type="project" value="InterPro"/>
</dbReference>
<dbReference type="Gene3D" id="3.80.10.10">
    <property type="entry name" value="Ribonuclease Inhibitor"/>
    <property type="match status" value="4"/>
</dbReference>
<dbReference type="InterPro" id="IPR051502">
    <property type="entry name" value="RLP_Defense_Trigger"/>
</dbReference>
<evidence type="ECO:0000256" key="12">
    <source>
        <dbReference type="ARBA" id="ARBA00023180"/>
    </source>
</evidence>
<keyword evidence="15" id="KW-0675">Receptor</keyword>
<dbReference type="FunFam" id="3.80.10.10:FF:000111">
    <property type="entry name" value="LRR receptor-like serine/threonine-protein kinase ERECTA"/>
    <property type="match status" value="1"/>
</dbReference>
<reference evidence="15 16" key="1">
    <citation type="journal article" date="2019" name="Nat. Plants">
        <title>Stout camphor tree genome fills gaps in understanding of flowering plant genome evolution.</title>
        <authorList>
            <person name="Chaw S.M."/>
            <person name="Liu Y.C."/>
            <person name="Wu Y.W."/>
            <person name="Wang H.Y."/>
            <person name="Lin C.I."/>
            <person name="Wu C.S."/>
            <person name="Ke H.M."/>
            <person name="Chang L.Y."/>
            <person name="Hsu C.Y."/>
            <person name="Yang H.T."/>
            <person name="Sudianto E."/>
            <person name="Hsu M.H."/>
            <person name="Wu K.P."/>
            <person name="Wang L.N."/>
            <person name="Leebens-Mack J.H."/>
            <person name="Tsai I.J."/>
        </authorList>
    </citation>
    <scope>NUCLEOTIDE SEQUENCE [LARGE SCALE GENOMIC DNA]</scope>
    <source>
        <strain evidence="16">cv. Chaw 1501</strain>
        <tissue evidence="15">Young leaves</tissue>
    </source>
</reference>
<dbReference type="GO" id="GO:0005509">
    <property type="term" value="F:calcium ion binding"/>
    <property type="evidence" value="ECO:0007669"/>
    <property type="project" value="InterPro"/>
</dbReference>
<gene>
    <name evidence="15" type="ORF">CKAN_00390600</name>
</gene>
<keyword evidence="16" id="KW-1185">Reference proteome</keyword>
<dbReference type="STRING" id="337451.A0A3S3PZ02"/>
<dbReference type="PANTHER" id="PTHR48062">
    <property type="entry name" value="RECEPTOR-LIKE PROTEIN 14"/>
    <property type="match status" value="1"/>
</dbReference>
<keyword evidence="5" id="KW-0433">Leucine-rich repeat</keyword>
<dbReference type="InterPro" id="IPR000742">
    <property type="entry name" value="EGF"/>
</dbReference>
<keyword evidence="15" id="KW-0808">Transferase</keyword>
<name>A0A3S3PZ02_9MAGN</name>
<feature type="domain" description="EGF-like" evidence="14">
    <location>
        <begin position="1343"/>
        <end position="1376"/>
    </location>
</feature>
<proteinExistence type="inferred from homology"/>
<keyword evidence="8" id="KW-0677">Repeat</keyword>
<evidence type="ECO:0000256" key="8">
    <source>
        <dbReference type="ARBA" id="ARBA00022737"/>
    </source>
</evidence>
<dbReference type="SMART" id="SM00369">
    <property type="entry name" value="LRR_TYP"/>
    <property type="match status" value="11"/>
</dbReference>
<dbReference type="Pfam" id="PF13855">
    <property type="entry name" value="LRR_8"/>
    <property type="match status" value="2"/>
</dbReference>
<dbReference type="PANTHER" id="PTHR48062:SF52">
    <property type="entry name" value="RECEPTOR-LIKE PROTEIN 8-RELATED"/>
    <property type="match status" value="1"/>
</dbReference>
<comment type="subcellular location">
    <subcellularLocation>
        <location evidence="1">Cell membrane</location>
        <topology evidence="1">Single-pass type I membrane protein</topology>
    </subcellularLocation>
</comment>
<dbReference type="FunFam" id="3.80.10.10:FF:000041">
    <property type="entry name" value="LRR receptor-like serine/threonine-protein kinase ERECTA"/>
    <property type="match status" value="1"/>
</dbReference>
<dbReference type="InterPro" id="IPR000152">
    <property type="entry name" value="EGF-type_Asp/Asn_hydroxyl_site"/>
</dbReference>
<evidence type="ECO:0000256" key="10">
    <source>
        <dbReference type="ARBA" id="ARBA00023136"/>
    </source>
</evidence>
<keyword evidence="3" id="KW-1003">Cell membrane</keyword>
<dbReference type="InterPro" id="IPR049883">
    <property type="entry name" value="NOTCH1_EGF-like"/>
</dbReference>
<dbReference type="Proteomes" id="UP000283530">
    <property type="component" value="Unassembled WGS sequence"/>
</dbReference>
<dbReference type="InterPro" id="IPR018097">
    <property type="entry name" value="EGF_Ca-bd_CS"/>
</dbReference>
<dbReference type="CDD" id="cd00054">
    <property type="entry name" value="EGF_CA"/>
    <property type="match status" value="2"/>
</dbReference>
<keyword evidence="15" id="KW-0418">Kinase</keyword>
<dbReference type="GO" id="GO:0005886">
    <property type="term" value="C:plasma membrane"/>
    <property type="evidence" value="ECO:0007669"/>
    <property type="project" value="UniProtKB-SubCell"/>
</dbReference>
<dbReference type="OrthoDB" id="4691307at2759"/>
<dbReference type="InterPro" id="IPR032675">
    <property type="entry name" value="LRR_dom_sf"/>
</dbReference>
<keyword evidence="11" id="KW-1015">Disulfide bond</keyword>
<evidence type="ECO:0000313" key="15">
    <source>
        <dbReference type="EMBL" id="RWR75521.1"/>
    </source>
</evidence>
<keyword evidence="4 13" id="KW-0245">EGF-like domain</keyword>
<evidence type="ECO:0000256" key="6">
    <source>
        <dbReference type="ARBA" id="ARBA00022692"/>
    </source>
</evidence>
<dbReference type="SMART" id="SM00181">
    <property type="entry name" value="EGF"/>
    <property type="match status" value="3"/>
</dbReference>
<dbReference type="Pfam" id="PF00560">
    <property type="entry name" value="LRR_1"/>
    <property type="match status" value="5"/>
</dbReference>
<dbReference type="SUPFAM" id="SSF57196">
    <property type="entry name" value="EGF/Laminin"/>
    <property type="match status" value="2"/>
</dbReference>
<dbReference type="InterPro" id="IPR001881">
    <property type="entry name" value="EGF-like_Ca-bd_dom"/>
</dbReference>
<dbReference type="Pfam" id="PF08263">
    <property type="entry name" value="LRRNT_2"/>
    <property type="match status" value="1"/>
</dbReference>
<dbReference type="EMBL" id="QPKB01000002">
    <property type="protein sequence ID" value="RWR75521.1"/>
    <property type="molecule type" value="Genomic_DNA"/>
</dbReference>
<comment type="caution">
    <text evidence="13">Lacks conserved residue(s) required for the propagation of feature annotation.</text>
</comment>
<dbReference type="Gene3D" id="2.10.25.10">
    <property type="entry name" value="Laminin"/>
    <property type="match status" value="3"/>
</dbReference>
<feature type="domain" description="EGF-like" evidence="14">
    <location>
        <begin position="1088"/>
        <end position="1121"/>
    </location>
</feature>
<dbReference type="Pfam" id="PF07645">
    <property type="entry name" value="EGF_CA"/>
    <property type="match status" value="2"/>
</dbReference>
<evidence type="ECO:0000256" key="5">
    <source>
        <dbReference type="ARBA" id="ARBA00022614"/>
    </source>
</evidence>
<organism evidence="15 16">
    <name type="scientific">Cinnamomum micranthum f. kanehirae</name>
    <dbReference type="NCBI Taxonomy" id="337451"/>
    <lineage>
        <taxon>Eukaryota</taxon>
        <taxon>Viridiplantae</taxon>
        <taxon>Streptophyta</taxon>
        <taxon>Embryophyta</taxon>
        <taxon>Tracheophyta</taxon>
        <taxon>Spermatophyta</taxon>
        <taxon>Magnoliopsida</taxon>
        <taxon>Magnoliidae</taxon>
        <taxon>Laurales</taxon>
        <taxon>Lauraceae</taxon>
        <taxon>Cinnamomum</taxon>
    </lineage>
</organism>
<dbReference type="SUPFAM" id="SSF52058">
    <property type="entry name" value="L domain-like"/>
    <property type="match status" value="2"/>
</dbReference>
<keyword evidence="6" id="KW-0812">Transmembrane</keyword>
<dbReference type="PROSITE" id="PS01187">
    <property type="entry name" value="EGF_CA"/>
    <property type="match status" value="2"/>
</dbReference>
<evidence type="ECO:0000256" key="13">
    <source>
        <dbReference type="PROSITE-ProRule" id="PRU00076"/>
    </source>
</evidence>
<dbReference type="PROSITE" id="PS50026">
    <property type="entry name" value="EGF_3"/>
    <property type="match status" value="2"/>
</dbReference>
<dbReference type="InterPro" id="IPR001611">
    <property type="entry name" value="Leu-rich_rpt"/>
</dbReference>
<dbReference type="SMART" id="SM00179">
    <property type="entry name" value="EGF_CA"/>
    <property type="match status" value="3"/>
</dbReference>